<gene>
    <name evidence="2" type="ORF">NIES267_42690</name>
</gene>
<evidence type="ECO:0000259" key="1">
    <source>
        <dbReference type="Pfam" id="PF26079"/>
    </source>
</evidence>
<protein>
    <recommendedName>
        <fullName evidence="1">Baseplate J-like C-terminal domain-containing protein</fullName>
    </recommendedName>
</protein>
<accession>A0A1Z4LU51</accession>
<feature type="domain" description="Baseplate J-like C-terminal" evidence="1">
    <location>
        <begin position="203"/>
        <end position="292"/>
    </location>
</feature>
<keyword evidence="3" id="KW-1185">Reference proteome</keyword>
<evidence type="ECO:0000313" key="3">
    <source>
        <dbReference type="Proteomes" id="UP000218418"/>
    </source>
</evidence>
<sequence>MPLPLLNLDDRTYAELVESAISQISIEYPEWTDYNPSDTGIILIELLAWLSEMTLYRVNQVGDENYASFVSLLKGEQWNLPNISAKERQQSLQSEINQTLLELRQRYRAVTTVDYEQLIIEDWNQRKDSTVKIARVKCFAQRNLSESDVETFAKGNISLIVVPEQNNQENSNNNKYEKLLDFLNERKLLTTRLHIVEPLYVSVTVKAELILQDGAKAEEVKENTQKEVNLFFHTLQSGKYWGAKGWPFGRSIYISELYKILDDLSGVDFVENLLVNNSNSDIDLAENQLVSLNIEDSEFTIVVEVDNERKTI</sequence>
<dbReference type="EMBL" id="AP018227">
    <property type="protein sequence ID" value="BAY84772.1"/>
    <property type="molecule type" value="Genomic_DNA"/>
</dbReference>
<evidence type="ECO:0000313" key="2">
    <source>
        <dbReference type="EMBL" id="BAY84772.1"/>
    </source>
</evidence>
<dbReference type="InterPro" id="IPR058530">
    <property type="entry name" value="Baseplate_J-like_C"/>
</dbReference>
<reference evidence="2 3" key="1">
    <citation type="submission" date="2017-06" db="EMBL/GenBank/DDBJ databases">
        <title>Genome sequencing of cyanobaciteial culture collection at National Institute for Environmental Studies (NIES).</title>
        <authorList>
            <person name="Hirose Y."/>
            <person name="Shimura Y."/>
            <person name="Fujisawa T."/>
            <person name="Nakamura Y."/>
            <person name="Kawachi M."/>
        </authorList>
    </citation>
    <scope>NUCLEOTIDE SEQUENCE [LARGE SCALE GENOMIC DNA]</scope>
    <source>
        <strain evidence="2 3">NIES-267</strain>
    </source>
</reference>
<proteinExistence type="predicted"/>
<dbReference type="OrthoDB" id="9027184at2"/>
<dbReference type="AlphaFoldDB" id="A0A1Z4LU51"/>
<organism evidence="2 3">
    <name type="scientific">Calothrix parasitica NIES-267</name>
    <dbReference type="NCBI Taxonomy" id="1973488"/>
    <lineage>
        <taxon>Bacteria</taxon>
        <taxon>Bacillati</taxon>
        <taxon>Cyanobacteriota</taxon>
        <taxon>Cyanophyceae</taxon>
        <taxon>Nostocales</taxon>
        <taxon>Calotrichaceae</taxon>
        <taxon>Calothrix</taxon>
    </lineage>
</organism>
<dbReference type="Pfam" id="PF26079">
    <property type="entry name" value="Baseplate_J_C"/>
    <property type="match status" value="1"/>
</dbReference>
<name>A0A1Z4LU51_9CYAN</name>
<dbReference type="Proteomes" id="UP000218418">
    <property type="component" value="Chromosome"/>
</dbReference>